<gene>
    <name evidence="1" type="ORF">D7S89_13125</name>
</gene>
<name>A0A494XEF3_9BURK</name>
<reference evidence="1 2" key="1">
    <citation type="submission" date="2018-10" db="EMBL/GenBank/DDBJ databases">
        <title>Paraburkholderia sp. 7MK8-2, isolated from soil.</title>
        <authorList>
            <person name="Gao Z.-H."/>
            <person name="Qiu L.-H."/>
        </authorList>
    </citation>
    <scope>NUCLEOTIDE SEQUENCE [LARGE SCALE GENOMIC DNA]</scope>
    <source>
        <strain evidence="1 2">7MK8-2</strain>
    </source>
</reference>
<sequence length="99" mass="11728">MIHLPLSLAGVVYTALKDIKAKYFDWKEEDKIVDVEWLERKDIKAELLAQGFELKRCSRNRLDVRVEEGWEEVCEPDEKNKVIKRLVFRDGGVLIRRKL</sequence>
<dbReference type="RefSeq" id="WP_121278111.1">
    <property type="nucleotide sequence ID" value="NZ_RBZV01000004.1"/>
</dbReference>
<proteinExistence type="predicted"/>
<dbReference type="EMBL" id="RBZV01000004">
    <property type="protein sequence ID" value="RKP48262.1"/>
    <property type="molecule type" value="Genomic_DNA"/>
</dbReference>
<protein>
    <submittedName>
        <fullName evidence="1">Uncharacterized protein</fullName>
    </submittedName>
</protein>
<evidence type="ECO:0000313" key="1">
    <source>
        <dbReference type="EMBL" id="RKP48262.1"/>
    </source>
</evidence>
<dbReference type="AlphaFoldDB" id="A0A494XEF3"/>
<organism evidence="1 2">
    <name type="scientific">Trinickia fusca</name>
    <dbReference type="NCBI Taxonomy" id="2419777"/>
    <lineage>
        <taxon>Bacteria</taxon>
        <taxon>Pseudomonadati</taxon>
        <taxon>Pseudomonadota</taxon>
        <taxon>Betaproteobacteria</taxon>
        <taxon>Burkholderiales</taxon>
        <taxon>Burkholderiaceae</taxon>
        <taxon>Trinickia</taxon>
    </lineage>
</organism>
<comment type="caution">
    <text evidence="1">The sequence shown here is derived from an EMBL/GenBank/DDBJ whole genome shotgun (WGS) entry which is preliminary data.</text>
</comment>
<evidence type="ECO:0000313" key="2">
    <source>
        <dbReference type="Proteomes" id="UP000280434"/>
    </source>
</evidence>
<accession>A0A494XEF3</accession>
<keyword evidence="2" id="KW-1185">Reference proteome</keyword>
<dbReference type="Proteomes" id="UP000280434">
    <property type="component" value="Unassembled WGS sequence"/>
</dbReference>